<accession>A0A8J6PAU2</accession>
<dbReference type="InterPro" id="IPR032574">
    <property type="entry name" value="DUF4924"/>
</dbReference>
<protein>
    <submittedName>
        <fullName evidence="1">DUF4924 family protein</fullName>
    </submittedName>
</protein>
<evidence type="ECO:0000313" key="2">
    <source>
        <dbReference type="Proteomes" id="UP000652681"/>
    </source>
</evidence>
<gene>
    <name evidence="1" type="ORF">H9Y05_04640</name>
</gene>
<name>A0A8J6PAU2_9FLAO</name>
<comment type="caution">
    <text evidence="1">The sequence shown here is derived from an EMBL/GenBank/DDBJ whole genome shotgun (WGS) entry which is preliminary data.</text>
</comment>
<dbReference type="AlphaFoldDB" id="A0A8J6PAU2"/>
<dbReference type="Pfam" id="PF16271">
    <property type="entry name" value="DUF4924"/>
    <property type="match status" value="1"/>
</dbReference>
<dbReference type="RefSeq" id="WP_163490805.1">
    <property type="nucleotide sequence ID" value="NZ_JACVEL010000002.1"/>
</dbReference>
<organism evidence="1 2">
    <name type="scientific">Taishania pollutisoli</name>
    <dbReference type="NCBI Taxonomy" id="2766479"/>
    <lineage>
        <taxon>Bacteria</taxon>
        <taxon>Pseudomonadati</taxon>
        <taxon>Bacteroidota</taxon>
        <taxon>Flavobacteriia</taxon>
        <taxon>Flavobacteriales</taxon>
        <taxon>Crocinitomicaceae</taxon>
        <taxon>Taishania</taxon>
    </lineage>
</organism>
<sequence length="183" mass="21598">MLIAQQKLEENIAEYILYMYQVEDVIRAYNFDLDAIIDQYVRPQLPDESFIPQYTNWYKGLIRDMKDQLKQKSGHLLELNEILVELSFLHNTLLGQVNDTKYSGLVEAAQPFIEEFKQKSNLKDKNDVELLFGAMYMKLLLRLQKKEISPETEEAFDAMRIMLAYLAQTYHKMKRGELDFLSN</sequence>
<reference evidence="1" key="1">
    <citation type="submission" date="2020-09" db="EMBL/GenBank/DDBJ databases">
        <title>Taishania pollutisoli gen. nov., sp. nov., Isolated from Tetrabromobisphenol A-Contaminated Soil.</title>
        <authorList>
            <person name="Chen Q."/>
        </authorList>
    </citation>
    <scope>NUCLEOTIDE SEQUENCE</scope>
    <source>
        <strain evidence="1">CZZ-1</strain>
    </source>
</reference>
<evidence type="ECO:0000313" key="1">
    <source>
        <dbReference type="EMBL" id="MBC9811758.1"/>
    </source>
</evidence>
<keyword evidence="2" id="KW-1185">Reference proteome</keyword>
<dbReference type="EMBL" id="JACVEL010000002">
    <property type="protein sequence ID" value="MBC9811758.1"/>
    <property type="molecule type" value="Genomic_DNA"/>
</dbReference>
<dbReference type="Proteomes" id="UP000652681">
    <property type="component" value="Unassembled WGS sequence"/>
</dbReference>
<proteinExistence type="predicted"/>